<dbReference type="EMBL" id="FQZT01000028">
    <property type="protein sequence ID" value="SHJ95230.1"/>
    <property type="molecule type" value="Genomic_DNA"/>
</dbReference>
<dbReference type="SUPFAM" id="SSF89155">
    <property type="entry name" value="TorD-like"/>
    <property type="match status" value="1"/>
</dbReference>
<dbReference type="InterPro" id="IPR003765">
    <property type="entry name" value="NO3_reductase_chaperone_NarJ"/>
</dbReference>
<name>A0A1M6NHQ9_MALRU</name>
<dbReference type="Gene3D" id="1.10.3480.10">
    <property type="entry name" value="TorD-like"/>
    <property type="match status" value="1"/>
</dbReference>
<dbReference type="GO" id="GO:0042128">
    <property type="term" value="P:nitrate assimilation"/>
    <property type="evidence" value="ECO:0007669"/>
    <property type="project" value="UniProtKB-KW"/>
</dbReference>
<evidence type="ECO:0000313" key="2">
    <source>
        <dbReference type="EMBL" id="SHJ95230.1"/>
    </source>
</evidence>
<dbReference type="InterPro" id="IPR036411">
    <property type="entry name" value="TorD-like_sf"/>
</dbReference>
<dbReference type="RefSeq" id="WP_072910118.1">
    <property type="nucleotide sequence ID" value="NZ_FQZT01000028.1"/>
</dbReference>
<dbReference type="GO" id="GO:0051082">
    <property type="term" value="F:unfolded protein binding"/>
    <property type="evidence" value="ECO:0007669"/>
    <property type="project" value="InterPro"/>
</dbReference>
<reference evidence="2 3" key="1">
    <citation type="submission" date="2016-11" db="EMBL/GenBank/DDBJ databases">
        <authorList>
            <person name="Jaros S."/>
            <person name="Januszkiewicz K."/>
            <person name="Wedrychowicz H."/>
        </authorList>
    </citation>
    <scope>NUCLEOTIDE SEQUENCE [LARGE SCALE GENOMIC DNA]</scope>
    <source>
        <strain evidence="2 3">DSM 5091</strain>
    </source>
</reference>
<gene>
    <name evidence="2" type="ORF">SAMN02745165_03612</name>
</gene>
<keyword evidence="1" id="KW-0534">Nitrate assimilation</keyword>
<accession>A0A1M6NHQ9</accession>
<dbReference type="Pfam" id="PF02613">
    <property type="entry name" value="Nitrate_red_del"/>
    <property type="match status" value="1"/>
</dbReference>
<evidence type="ECO:0000313" key="3">
    <source>
        <dbReference type="Proteomes" id="UP000184171"/>
    </source>
</evidence>
<keyword evidence="3" id="KW-1185">Reference proteome</keyword>
<dbReference type="AlphaFoldDB" id="A0A1M6NHQ9"/>
<protein>
    <submittedName>
        <fullName evidence="2">Respiratory nitrate reductase chaperone NarJ</fullName>
    </submittedName>
</protein>
<dbReference type="PANTHER" id="PTHR43680">
    <property type="entry name" value="NITRATE REDUCTASE MOLYBDENUM COFACTOR ASSEMBLY CHAPERONE"/>
    <property type="match status" value="1"/>
</dbReference>
<dbReference type="NCBIfam" id="TIGR00684">
    <property type="entry name" value="narJ"/>
    <property type="match status" value="1"/>
</dbReference>
<dbReference type="Proteomes" id="UP000184171">
    <property type="component" value="Unassembled WGS sequence"/>
</dbReference>
<evidence type="ECO:0000256" key="1">
    <source>
        <dbReference type="ARBA" id="ARBA00023063"/>
    </source>
</evidence>
<dbReference type="GO" id="GO:0016530">
    <property type="term" value="F:metallochaperone activity"/>
    <property type="evidence" value="ECO:0007669"/>
    <property type="project" value="TreeGrafter"/>
</dbReference>
<organism evidence="2 3">
    <name type="scientific">Malonomonas rubra DSM 5091</name>
    <dbReference type="NCBI Taxonomy" id="1122189"/>
    <lineage>
        <taxon>Bacteria</taxon>
        <taxon>Pseudomonadati</taxon>
        <taxon>Thermodesulfobacteriota</taxon>
        <taxon>Desulfuromonadia</taxon>
        <taxon>Desulfuromonadales</taxon>
        <taxon>Geopsychrobacteraceae</taxon>
        <taxon>Malonomonas</taxon>
    </lineage>
</organism>
<dbReference type="GO" id="GO:0051131">
    <property type="term" value="P:chaperone-mediated protein complex assembly"/>
    <property type="evidence" value="ECO:0007669"/>
    <property type="project" value="InterPro"/>
</dbReference>
<proteinExistence type="predicted"/>
<sequence length="181" mass="20171">MTNLQTHQAICRNFSTLLSYPTAEAQSTAAVCQNLLMEHQPEAASQLQKFVELLAATEPARLEELFTATFDLQPVCHPYVGYQLCGESQKRGMFLMKMQQLYREHDFNPGTELPDHLGEMLRFIGTTNDQSCRYELISDGLLPALEKIIAGLDNAEHPYHGVLTALHSFLNADSAEKGALS</sequence>
<dbReference type="PANTHER" id="PTHR43680:SF2">
    <property type="entry name" value="NITRATE REDUCTASE MOLYBDENUM COFACTOR ASSEMBLY CHAPERONE NARJ"/>
    <property type="match status" value="1"/>
</dbReference>
<dbReference type="OrthoDB" id="8478585at2"/>
<dbReference type="STRING" id="1122189.SAMN02745165_03612"/>
<dbReference type="InterPro" id="IPR020945">
    <property type="entry name" value="DMSO/NO3_reduct_chaperone"/>
</dbReference>